<evidence type="ECO:0000256" key="3">
    <source>
        <dbReference type="ARBA" id="ARBA00022842"/>
    </source>
</evidence>
<reference evidence="10" key="2">
    <citation type="submission" date="2016-03" db="EMBL/GenBank/DDBJ databases">
        <authorList>
            <person name="Ploux O."/>
        </authorList>
    </citation>
    <scope>NUCLEOTIDE SEQUENCE [LARGE SCALE GENOMIC DNA]</scope>
    <source>
        <strain evidence="10">PP9</strain>
    </source>
</reference>
<dbReference type="GO" id="GO:0016855">
    <property type="term" value="F:racemase and epimerase activity, acting on amino acids and derivatives"/>
    <property type="evidence" value="ECO:0007669"/>
    <property type="project" value="UniProtKB-UniRule"/>
</dbReference>
<dbReference type="RefSeq" id="WP_066791461.1">
    <property type="nucleotide sequence ID" value="NZ_CP014806.1"/>
</dbReference>
<evidence type="ECO:0000256" key="6">
    <source>
        <dbReference type="PIRSR" id="PIRSR634603-3"/>
    </source>
</evidence>
<dbReference type="AlphaFoldDB" id="A0A143HGB6"/>
<dbReference type="SMART" id="SM00922">
    <property type="entry name" value="MR_MLE"/>
    <property type="match status" value="1"/>
</dbReference>
<dbReference type="SUPFAM" id="SSF54826">
    <property type="entry name" value="Enolase N-terminal domain-like"/>
    <property type="match status" value="1"/>
</dbReference>
<dbReference type="InterPro" id="IPR013341">
    <property type="entry name" value="Mandelate_racemase_N_dom"/>
</dbReference>
<evidence type="ECO:0000256" key="2">
    <source>
        <dbReference type="ARBA" id="ARBA00022723"/>
    </source>
</evidence>
<feature type="binding site" evidence="6">
    <location>
        <position position="218"/>
    </location>
    <ligand>
        <name>Mg(2+)</name>
        <dbReference type="ChEBI" id="CHEBI:18420"/>
    </ligand>
</feature>
<dbReference type="SFLD" id="SFLDG00180">
    <property type="entry name" value="muconate_cycloisomerase"/>
    <property type="match status" value="1"/>
</dbReference>
<dbReference type="KEGG" id="rst:ATY39_16040"/>
<dbReference type="InterPro" id="IPR029065">
    <property type="entry name" value="Enolase_C-like"/>
</dbReference>
<dbReference type="SFLD" id="SFLDF00009">
    <property type="entry name" value="o-succinylbenzoate_synthase"/>
    <property type="match status" value="1"/>
</dbReference>
<dbReference type="STRING" id="241244.ATY39_16040"/>
<evidence type="ECO:0000256" key="4">
    <source>
        <dbReference type="ARBA" id="ARBA00023235"/>
    </source>
</evidence>
<feature type="active site" description="Proton acceptor; specific for (R)-substrate epimerization" evidence="5">
    <location>
        <position position="163"/>
    </location>
</feature>
<sequence length="376" mass="41541">MKITKIDIYAIHLPLIEPFVISYDTYDTMPSIITKITTDEGIVGYGEAVPDEHVTGETWEGAYMMLKHQLAPAVIGQDPLCFEKIHDLMDKTVYLAPAAKAAIDIACFDIAGKKLQVPVYQLIGGRYHEKFPITHVLSIGSPEKMAQEAAERVEMGYRSFKMKVGTEVMKDVERIKAVRERVGDAIDIRVDVNQGWHNAATTLKGLRALRKMNLDWLEQPVDADDIDAMVEVKAKSDVALMIDEGLHGMKEMREIIAKRAADKVNIKLMKCGGIYPAMKLAHMAEMAGIECQIGSMVESSVGSAAGFHVAFSKKVFKSVELTGPLKFSKDIGNLHYDVPFISLNEKSGLGVDVDESIIKELCQFSCSVDGKEEGNE</sequence>
<dbReference type="GO" id="GO:0006518">
    <property type="term" value="P:peptide metabolic process"/>
    <property type="evidence" value="ECO:0007669"/>
    <property type="project" value="UniProtKB-ARBA"/>
</dbReference>
<dbReference type="GO" id="GO:0000287">
    <property type="term" value="F:magnesium ion binding"/>
    <property type="evidence" value="ECO:0007669"/>
    <property type="project" value="UniProtKB-ARBA"/>
</dbReference>
<dbReference type="Pfam" id="PF13378">
    <property type="entry name" value="MR_MLE_C"/>
    <property type="match status" value="1"/>
</dbReference>
<dbReference type="PANTHER" id="PTHR48073:SF2">
    <property type="entry name" value="O-SUCCINYLBENZOATE SYNTHASE"/>
    <property type="match status" value="1"/>
</dbReference>
<dbReference type="PANTHER" id="PTHR48073">
    <property type="entry name" value="O-SUCCINYLBENZOATE SYNTHASE-RELATED"/>
    <property type="match status" value="1"/>
</dbReference>
<dbReference type="InterPro" id="IPR036849">
    <property type="entry name" value="Enolase-like_C_sf"/>
</dbReference>
<keyword evidence="2 6" id="KW-0479">Metal-binding</keyword>
<dbReference type="Proteomes" id="UP000076021">
    <property type="component" value="Chromosome"/>
</dbReference>
<dbReference type="SFLD" id="SFLDS00001">
    <property type="entry name" value="Enolase"/>
    <property type="match status" value="1"/>
</dbReference>
<feature type="binding site" evidence="6">
    <location>
        <position position="191"/>
    </location>
    <ligand>
        <name>Mg(2+)</name>
        <dbReference type="ChEBI" id="CHEBI:18420"/>
    </ligand>
</feature>
<proteinExistence type="inferred from homology"/>
<dbReference type="InterPro" id="IPR013342">
    <property type="entry name" value="Mandelate_racemase_C"/>
</dbReference>
<evidence type="ECO:0000313" key="9">
    <source>
        <dbReference type="EMBL" id="AMX00755.1"/>
    </source>
</evidence>
<evidence type="ECO:0000313" key="10">
    <source>
        <dbReference type="Proteomes" id="UP000076021"/>
    </source>
</evidence>
<dbReference type="InterPro" id="IPR034603">
    <property type="entry name" value="Dipeptide_epimerase"/>
</dbReference>
<evidence type="ECO:0000256" key="7">
    <source>
        <dbReference type="RuleBase" id="RU366006"/>
    </source>
</evidence>
<dbReference type="OrthoDB" id="9775391at2"/>
<evidence type="ECO:0000259" key="8">
    <source>
        <dbReference type="SMART" id="SM00922"/>
    </source>
</evidence>
<dbReference type="FunFam" id="3.30.390.10:FF:000009">
    <property type="entry name" value="Hydrophobic dipeptide epimerase"/>
    <property type="match status" value="1"/>
</dbReference>
<keyword evidence="10" id="KW-1185">Reference proteome</keyword>
<feature type="domain" description="Mandelate racemase/muconate lactonizing enzyme C-terminal" evidence="8">
    <location>
        <begin position="142"/>
        <end position="239"/>
    </location>
</feature>
<protein>
    <recommendedName>
        <fullName evidence="7">Dipeptide epimerase</fullName>
        <ecNumber evidence="7">5.1.1.-</ecNumber>
    </recommendedName>
</protein>
<dbReference type="CDD" id="cd03319">
    <property type="entry name" value="L-Ala-DL-Glu_epimerase"/>
    <property type="match status" value="1"/>
</dbReference>
<keyword evidence="3 6" id="KW-0460">Magnesium</keyword>
<dbReference type="EC" id="5.1.1.-" evidence="7"/>
<accession>A0A143HGB6</accession>
<dbReference type="InterPro" id="IPR029017">
    <property type="entry name" value="Enolase-like_N"/>
</dbReference>
<comment type="similarity">
    <text evidence="1 7">Belongs to the mandelate racemase/muconate lactonizing enzyme family.</text>
</comment>
<evidence type="ECO:0000256" key="1">
    <source>
        <dbReference type="ARBA" id="ARBA00008031"/>
    </source>
</evidence>
<dbReference type="EMBL" id="CP014806">
    <property type="protein sequence ID" value="AMX00755.1"/>
    <property type="molecule type" value="Genomic_DNA"/>
</dbReference>
<feature type="active site" description="Proton acceptor; specific for (S)-substrate epimerization" evidence="5">
    <location>
        <position position="267"/>
    </location>
</feature>
<dbReference type="Gene3D" id="3.20.20.120">
    <property type="entry name" value="Enolase-like C-terminal domain"/>
    <property type="match status" value="1"/>
</dbReference>
<name>A0A143HGB6_9BACL</name>
<dbReference type="Gene3D" id="3.30.390.10">
    <property type="entry name" value="Enolase-like, N-terminal domain"/>
    <property type="match status" value="1"/>
</dbReference>
<dbReference type="Pfam" id="PF02746">
    <property type="entry name" value="MR_MLE_N"/>
    <property type="match status" value="1"/>
</dbReference>
<keyword evidence="4 7" id="KW-0413">Isomerase</keyword>
<organism evidence="9 10">
    <name type="scientific">Rummeliibacillus stabekisii</name>
    <dbReference type="NCBI Taxonomy" id="241244"/>
    <lineage>
        <taxon>Bacteria</taxon>
        <taxon>Bacillati</taxon>
        <taxon>Bacillota</taxon>
        <taxon>Bacilli</taxon>
        <taxon>Bacillales</taxon>
        <taxon>Caryophanaceae</taxon>
        <taxon>Rummeliibacillus</taxon>
    </lineage>
</organism>
<comment type="cofactor">
    <cofactor evidence="6 7">
        <name>Mg(2+)</name>
        <dbReference type="ChEBI" id="CHEBI:18420"/>
    </cofactor>
    <text evidence="6 7">Binds 1 Mg(2+) ion per subunit.</text>
</comment>
<dbReference type="SUPFAM" id="SSF51604">
    <property type="entry name" value="Enolase C-terminal domain-like"/>
    <property type="match status" value="1"/>
</dbReference>
<gene>
    <name evidence="9" type="ORF">ATY39_16040</name>
</gene>
<feature type="binding site" evidence="6">
    <location>
        <position position="243"/>
    </location>
    <ligand>
        <name>Mg(2+)</name>
        <dbReference type="ChEBI" id="CHEBI:18420"/>
    </ligand>
</feature>
<evidence type="ECO:0000256" key="5">
    <source>
        <dbReference type="PIRSR" id="PIRSR634603-1"/>
    </source>
</evidence>
<reference evidence="9 10" key="1">
    <citation type="journal article" date="2016" name="Genome Announc.">
        <title>Whole-Genome Sequence of Rummeliibacillus stabekisii Strain PP9 Isolated from Antarctic Soil.</title>
        <authorList>
            <person name="da Mota F.F."/>
            <person name="Vollu R.E."/>
            <person name="Jurelevicius D."/>
            <person name="Seldin L."/>
        </authorList>
    </citation>
    <scope>NUCLEOTIDE SEQUENCE [LARGE SCALE GENOMIC DNA]</scope>
    <source>
        <strain evidence="9 10">PP9</strain>
    </source>
</reference>